<feature type="non-terminal residue" evidence="1">
    <location>
        <position position="1"/>
    </location>
</feature>
<name>A0A382I8D5_9ZZZZ</name>
<dbReference type="AlphaFoldDB" id="A0A382I8D5"/>
<organism evidence="1">
    <name type="scientific">marine metagenome</name>
    <dbReference type="NCBI Taxonomy" id="408172"/>
    <lineage>
        <taxon>unclassified sequences</taxon>
        <taxon>metagenomes</taxon>
        <taxon>ecological metagenomes</taxon>
    </lineage>
</organism>
<sequence>ELLVPDFTLGQGQGKIDQLDRFINAIAPVARN</sequence>
<gene>
    <name evidence="1" type="ORF">METZ01_LOCUS248632</name>
</gene>
<proteinExistence type="predicted"/>
<reference evidence="1" key="1">
    <citation type="submission" date="2018-05" db="EMBL/GenBank/DDBJ databases">
        <authorList>
            <person name="Lanie J.A."/>
            <person name="Ng W.-L."/>
            <person name="Kazmierczak K.M."/>
            <person name="Andrzejewski T.M."/>
            <person name="Davidsen T.M."/>
            <person name="Wayne K.J."/>
            <person name="Tettelin H."/>
            <person name="Glass J.I."/>
            <person name="Rusch D."/>
            <person name="Podicherti R."/>
            <person name="Tsui H.-C.T."/>
            <person name="Winkler M.E."/>
        </authorList>
    </citation>
    <scope>NUCLEOTIDE SEQUENCE</scope>
</reference>
<protein>
    <submittedName>
        <fullName evidence="1">Uncharacterized protein</fullName>
    </submittedName>
</protein>
<accession>A0A382I8D5</accession>
<dbReference type="EMBL" id="UINC01065771">
    <property type="protein sequence ID" value="SVB95778.1"/>
    <property type="molecule type" value="Genomic_DNA"/>
</dbReference>
<evidence type="ECO:0000313" key="1">
    <source>
        <dbReference type="EMBL" id="SVB95778.1"/>
    </source>
</evidence>